<dbReference type="PANTHER" id="PTHR46401:SF2">
    <property type="entry name" value="GLYCOSYLTRANSFERASE WBBK-RELATED"/>
    <property type="match status" value="1"/>
</dbReference>
<dbReference type="Pfam" id="PF13692">
    <property type="entry name" value="Glyco_trans_1_4"/>
    <property type="match status" value="1"/>
</dbReference>
<evidence type="ECO:0000313" key="3">
    <source>
        <dbReference type="Proteomes" id="UP000051449"/>
    </source>
</evidence>
<dbReference type="GO" id="GO:0016757">
    <property type="term" value="F:glycosyltransferase activity"/>
    <property type="evidence" value="ECO:0007669"/>
    <property type="project" value="TreeGrafter"/>
</dbReference>
<name>A0AAP1ADM0_ACIBA</name>
<protein>
    <submittedName>
        <fullName evidence="2">Glycosyl transferase family 1</fullName>
    </submittedName>
</protein>
<dbReference type="Gene3D" id="3.40.50.2000">
    <property type="entry name" value="Glycogen Phosphorylase B"/>
    <property type="match status" value="2"/>
</dbReference>
<sequence>MAKILFTGAFRFPDGDAASLRLNNMINILKPYYNEILVCGWEQKNKSLIDNQFYLHNSIKCFPQAELDNNSTTLLEKFGSFIYKGERTLNWIENYFKKDTIEIIVVYNPPALFALKLISLCKKYNIKLILDSTEWYDSSHLPMGRFGLPAIENFIRMHYVYPKIPNIISISHYLNNYYSKKSHRPNINQMVLPIVLDCHLAAEKPSIEQGINFIYAGNLGKKDNIIDFINYLPTLHQQLNCPILFNIAGVTFSQLKDLLGSENFDRIQSYIKCHGRLSRSDVIDLYSKSHFSVLFRDDKRYAHAGFPTKLVESWSMATPVICNPIGDITLYAQHGENACIVNDINEVAKFLGDVLKNNQYKYMQQQCQETIELKLSNKVYSNQLLEFFRRLK</sequence>
<dbReference type="SUPFAM" id="SSF53756">
    <property type="entry name" value="UDP-Glycosyltransferase/glycogen phosphorylase"/>
    <property type="match status" value="1"/>
</dbReference>
<dbReference type="EMBL" id="LLGC01000037">
    <property type="protein sequence ID" value="KQE11680.1"/>
    <property type="molecule type" value="Genomic_DNA"/>
</dbReference>
<evidence type="ECO:0000256" key="1">
    <source>
        <dbReference type="ARBA" id="ARBA00022679"/>
    </source>
</evidence>
<organism evidence="2 3">
    <name type="scientific">Acinetobacter baumannii</name>
    <dbReference type="NCBI Taxonomy" id="470"/>
    <lineage>
        <taxon>Bacteria</taxon>
        <taxon>Pseudomonadati</taxon>
        <taxon>Pseudomonadota</taxon>
        <taxon>Gammaproteobacteria</taxon>
        <taxon>Moraxellales</taxon>
        <taxon>Moraxellaceae</taxon>
        <taxon>Acinetobacter</taxon>
        <taxon>Acinetobacter calcoaceticus/baumannii complex</taxon>
    </lineage>
</organism>
<comment type="caution">
    <text evidence="2">The sequence shown here is derived from an EMBL/GenBank/DDBJ whole genome shotgun (WGS) entry which is preliminary data.</text>
</comment>
<dbReference type="AlphaFoldDB" id="A0AAP1ADM0"/>
<dbReference type="PANTHER" id="PTHR46401">
    <property type="entry name" value="GLYCOSYLTRANSFERASE WBBK-RELATED"/>
    <property type="match status" value="1"/>
</dbReference>
<reference evidence="2 3" key="1">
    <citation type="submission" date="2015-10" db="EMBL/GenBank/DDBJ databases">
        <title>The utility of whole genome sequencing in characterizing Acinetobacter epidemiology and analyzing hospital outbreaks.</title>
        <authorList>
            <person name="Ozer E.A."/>
            <person name="Fitzpatrick M.A."/>
            <person name="Hauser A.R."/>
        </authorList>
    </citation>
    <scope>NUCLEOTIDE SEQUENCE [LARGE SCALE GENOMIC DNA]</scope>
    <source>
        <strain evidence="2 3">ABBL072</strain>
    </source>
</reference>
<gene>
    <name evidence="2" type="ORF">APD33_10990</name>
</gene>
<dbReference type="Proteomes" id="UP000051449">
    <property type="component" value="Unassembled WGS sequence"/>
</dbReference>
<accession>A0AAP1ADM0</accession>
<keyword evidence="1 2" id="KW-0808">Transferase</keyword>
<evidence type="ECO:0000313" key="2">
    <source>
        <dbReference type="EMBL" id="KQE11680.1"/>
    </source>
</evidence>
<dbReference type="GO" id="GO:0009103">
    <property type="term" value="P:lipopolysaccharide biosynthetic process"/>
    <property type="evidence" value="ECO:0007669"/>
    <property type="project" value="TreeGrafter"/>
</dbReference>
<dbReference type="RefSeq" id="WP_057046161.1">
    <property type="nucleotide sequence ID" value="NZ_LLGC01000037.1"/>
</dbReference>
<proteinExistence type="predicted"/>